<organism evidence="2 3">
    <name type="scientific">Pseudodesulfovibrio cashew</name>
    <dbReference type="NCBI Taxonomy" id="2678688"/>
    <lineage>
        <taxon>Bacteria</taxon>
        <taxon>Pseudomonadati</taxon>
        <taxon>Thermodesulfobacteriota</taxon>
        <taxon>Desulfovibrionia</taxon>
        <taxon>Desulfovibrionales</taxon>
        <taxon>Desulfovibrionaceae</taxon>
    </lineage>
</organism>
<gene>
    <name evidence="2" type="ORF">GM415_14585</name>
</gene>
<evidence type="ECO:0000256" key="1">
    <source>
        <dbReference type="SAM" id="SignalP"/>
    </source>
</evidence>
<evidence type="ECO:0000313" key="2">
    <source>
        <dbReference type="EMBL" id="QGY41301.1"/>
    </source>
</evidence>
<proteinExistence type="predicted"/>
<dbReference type="Proteomes" id="UP000428328">
    <property type="component" value="Chromosome"/>
</dbReference>
<accession>A0A6I6JGK4</accession>
<evidence type="ECO:0000313" key="3">
    <source>
        <dbReference type="Proteomes" id="UP000428328"/>
    </source>
</evidence>
<sequence>MSLRIFLLSVTMLLVFPAGSRAFQGYVQTFGDNATLSWGSGEAEVSRELAPAGEDATVNPLAIRKAVSGARKQLLDIILSVRIDARRTVSAYLSEDAELAARVRGVVQNSPLERPVGAGQGGAVRVSERFRDKLAELVLPTTIQFQSGIPPKLSTSMEQSMGFEGGVPEPVGGNSGGYTGLIIDARGLEVTPALTPVVYGQDGQGVYGTFLVSRDSAVSKGVAAYATTSDPGILAERVGKRPLTVRALSAYGSWRTDLIIPTSMARLVAAVASSPSVAGNCRVVIVVDERRPKVADPVVESTEPGEAPGSE</sequence>
<dbReference type="EMBL" id="CP046400">
    <property type="protein sequence ID" value="QGY41301.1"/>
    <property type="molecule type" value="Genomic_DNA"/>
</dbReference>
<keyword evidence="3" id="KW-1185">Reference proteome</keyword>
<dbReference type="AlphaFoldDB" id="A0A6I6JGK4"/>
<keyword evidence="1" id="KW-0732">Signal</keyword>
<name>A0A6I6JGK4_9BACT</name>
<feature type="chain" id="PRO_5026194520" evidence="1">
    <location>
        <begin position="23"/>
        <end position="311"/>
    </location>
</feature>
<protein>
    <submittedName>
        <fullName evidence="2">Uncharacterized protein</fullName>
    </submittedName>
</protein>
<feature type="signal peptide" evidence="1">
    <location>
        <begin position="1"/>
        <end position="22"/>
    </location>
</feature>
<dbReference type="KEGG" id="psel:GM415_14585"/>
<dbReference type="RefSeq" id="WP_158949430.1">
    <property type="nucleotide sequence ID" value="NZ_CP046400.1"/>
</dbReference>
<reference evidence="2 3" key="1">
    <citation type="submission" date="2019-11" db="EMBL/GenBank/DDBJ databases">
        <authorList>
            <person name="Zheng R.K."/>
            <person name="Sun C.M."/>
        </authorList>
    </citation>
    <scope>NUCLEOTIDE SEQUENCE [LARGE SCALE GENOMIC DNA]</scope>
    <source>
        <strain evidence="2 3">SRB007</strain>
    </source>
</reference>